<dbReference type="CDD" id="cd11386">
    <property type="entry name" value="MCP_signal"/>
    <property type="match status" value="1"/>
</dbReference>
<dbReference type="SUPFAM" id="SSF58104">
    <property type="entry name" value="Methyl-accepting chemotaxis protein (MCP) signaling domain"/>
    <property type="match status" value="1"/>
</dbReference>
<dbReference type="AlphaFoldDB" id="Q13RS8"/>
<comment type="similarity">
    <text evidence="7">Belongs to the methyl-accepting chemotaxis (MCP) protein family.</text>
</comment>
<dbReference type="eggNOG" id="COG0840">
    <property type="taxonomic scope" value="Bacteria"/>
</dbReference>
<dbReference type="eggNOG" id="COG4564">
    <property type="taxonomic scope" value="Bacteria"/>
</dbReference>
<comment type="subcellular location">
    <subcellularLocation>
        <location evidence="1">Cell membrane</location>
        <topology evidence="1">Multi-pass membrane protein</topology>
    </subcellularLocation>
</comment>
<evidence type="ECO:0000256" key="1">
    <source>
        <dbReference type="ARBA" id="ARBA00004651"/>
    </source>
</evidence>
<evidence type="ECO:0000256" key="8">
    <source>
        <dbReference type="PROSITE-ProRule" id="PRU00284"/>
    </source>
</evidence>
<dbReference type="Pfam" id="PF17200">
    <property type="entry name" value="sCache_2"/>
    <property type="match status" value="1"/>
</dbReference>
<keyword evidence="8" id="KW-0807">Transducer</keyword>
<sequence>MRTMQRRLQPFLLSSLNVLSNPIMNRLTLKQKLWVPLLLCWAALLIVTVVNAYEARNDQMDARRADLADVTDMAASIVADYAKQADAGKLSVDEAKRQAIARVNAQRYGASGYVTIVRSDSVMIDHPMSPKLNGKDMSAFRDAKGNALYHDIAQAGGSAAGAGYLRYWWPKPGETAPSEKIGYVKRFGPWGWDFIAGAYMDDIQAQFYATLARSAGMLVVLGVIVSFVASRVVRNVSRSIGGEPSTAAAIAMQIARGDLATHIDLRRDDTSSLLFSLREMRDQLASTVARIKTSAETITIASKEIAAGNLDLSSRTEEQAASLQQTAASMDELTKTVTQNADNAATASELARDASDVAARGGQVVNDVVEKMAGITDSSRKIGEIINVIEGIAFQTNILALNAAVEAARAGEEGRGFAVVAGEVRNLAQRSATAAREIKVLIDQSVTQVGEGSTLAGKAGSTIGEVVDAVRRVTAIMNEISAASKEQSSGIGEVNLAIRQMDDVTQRNAALVEQAAAAAGSLDEQTDRLRHAVAVFKVGEAA</sequence>
<accession>Q13RS8</accession>
<evidence type="ECO:0000259" key="11">
    <source>
        <dbReference type="PROSITE" id="PS50885"/>
    </source>
</evidence>
<dbReference type="PROSITE" id="PS50885">
    <property type="entry name" value="HAMP"/>
    <property type="match status" value="1"/>
</dbReference>
<dbReference type="EMBL" id="CP000271">
    <property type="protein sequence ID" value="ABE33211.1"/>
    <property type="molecule type" value="Genomic_DNA"/>
</dbReference>
<evidence type="ECO:0000256" key="3">
    <source>
        <dbReference type="ARBA" id="ARBA00022481"/>
    </source>
</evidence>
<dbReference type="FunFam" id="1.10.287.950:FF:000001">
    <property type="entry name" value="Methyl-accepting chemotaxis sensory transducer"/>
    <property type="match status" value="1"/>
</dbReference>
<dbReference type="PANTHER" id="PTHR43531">
    <property type="entry name" value="PROTEIN ICFG"/>
    <property type="match status" value="1"/>
</dbReference>
<organism evidence="12 13">
    <name type="scientific">Paraburkholderia xenovorans (strain LB400)</name>
    <dbReference type="NCBI Taxonomy" id="266265"/>
    <lineage>
        <taxon>Bacteria</taxon>
        <taxon>Pseudomonadati</taxon>
        <taxon>Pseudomonadota</taxon>
        <taxon>Betaproteobacteria</taxon>
        <taxon>Burkholderiales</taxon>
        <taxon>Burkholderiaceae</taxon>
        <taxon>Paraburkholderia</taxon>
    </lineage>
</organism>
<keyword evidence="3" id="KW-0488">Methylation</keyword>
<evidence type="ECO:0000256" key="6">
    <source>
        <dbReference type="ARBA" id="ARBA00023136"/>
    </source>
</evidence>
<dbReference type="SMART" id="SM01049">
    <property type="entry name" value="Cache_2"/>
    <property type="match status" value="1"/>
</dbReference>
<evidence type="ECO:0000259" key="10">
    <source>
        <dbReference type="PROSITE" id="PS50111"/>
    </source>
</evidence>
<dbReference type="GO" id="GO:0007165">
    <property type="term" value="P:signal transduction"/>
    <property type="evidence" value="ECO:0007669"/>
    <property type="project" value="UniProtKB-KW"/>
</dbReference>
<dbReference type="Proteomes" id="UP000001817">
    <property type="component" value="Chromosome 2"/>
</dbReference>
<evidence type="ECO:0000256" key="2">
    <source>
        <dbReference type="ARBA" id="ARBA00022475"/>
    </source>
</evidence>
<dbReference type="InterPro" id="IPR033480">
    <property type="entry name" value="sCache_2"/>
</dbReference>
<dbReference type="InterPro" id="IPR051310">
    <property type="entry name" value="MCP_chemotaxis"/>
</dbReference>
<name>Q13RS8_PARXL</name>
<dbReference type="Pfam" id="PF00015">
    <property type="entry name" value="MCPsignal"/>
    <property type="match status" value="1"/>
</dbReference>
<dbReference type="GO" id="GO:0006935">
    <property type="term" value="P:chemotaxis"/>
    <property type="evidence" value="ECO:0007669"/>
    <property type="project" value="InterPro"/>
</dbReference>
<dbReference type="Gene3D" id="1.10.287.950">
    <property type="entry name" value="Methyl-accepting chemotaxis protein"/>
    <property type="match status" value="1"/>
</dbReference>
<proteinExistence type="inferred from homology"/>
<evidence type="ECO:0000256" key="5">
    <source>
        <dbReference type="ARBA" id="ARBA00022989"/>
    </source>
</evidence>
<dbReference type="Gene3D" id="3.30.450.20">
    <property type="entry name" value="PAS domain"/>
    <property type="match status" value="1"/>
</dbReference>
<dbReference type="STRING" id="266265.Bxe_B2784"/>
<dbReference type="GO" id="GO:0004888">
    <property type="term" value="F:transmembrane signaling receptor activity"/>
    <property type="evidence" value="ECO:0007669"/>
    <property type="project" value="InterPro"/>
</dbReference>
<reference evidence="12 13" key="1">
    <citation type="journal article" date="2006" name="Proc. Natl. Acad. Sci. U.S.A.">
        <title>Burkholderia xenovorans LB400 harbors a multi-replicon, 9.73-Mbp genome shaped for versatility.</title>
        <authorList>
            <person name="Chain P.S."/>
            <person name="Denef V.J."/>
            <person name="Konstantinidis K.T."/>
            <person name="Vergez L.M."/>
            <person name="Agullo L."/>
            <person name="Reyes V.L."/>
            <person name="Hauser L."/>
            <person name="Cordova M."/>
            <person name="Gomez L."/>
            <person name="Gonzalez M."/>
            <person name="Land M."/>
            <person name="Lao V."/>
            <person name="Larimer F."/>
            <person name="LiPuma J.J."/>
            <person name="Mahenthiralingam E."/>
            <person name="Malfatti S.A."/>
            <person name="Marx C.J."/>
            <person name="Parnell J.J."/>
            <person name="Ramette A."/>
            <person name="Richardson P."/>
            <person name="Seeger M."/>
            <person name="Smith D."/>
            <person name="Spilker T."/>
            <person name="Sul W.J."/>
            <person name="Tsoi T.V."/>
            <person name="Ulrich L.E."/>
            <person name="Zhulin I.B."/>
            <person name="Tiedje J.M."/>
        </authorList>
    </citation>
    <scope>NUCLEOTIDE SEQUENCE [LARGE SCALE GENOMIC DNA]</scope>
    <source>
        <strain evidence="12 13">LB400</strain>
    </source>
</reference>
<keyword evidence="2" id="KW-1003">Cell membrane</keyword>
<evidence type="ECO:0000313" key="13">
    <source>
        <dbReference type="Proteomes" id="UP000001817"/>
    </source>
</evidence>
<dbReference type="PRINTS" id="PR00260">
    <property type="entry name" value="CHEMTRNSDUCR"/>
</dbReference>
<dbReference type="GO" id="GO:0005886">
    <property type="term" value="C:plasma membrane"/>
    <property type="evidence" value="ECO:0007669"/>
    <property type="project" value="UniProtKB-SubCell"/>
</dbReference>
<evidence type="ECO:0000313" key="12">
    <source>
        <dbReference type="EMBL" id="ABE33211.1"/>
    </source>
</evidence>
<dbReference type="InterPro" id="IPR003660">
    <property type="entry name" value="HAMP_dom"/>
</dbReference>
<protein>
    <submittedName>
        <fullName evidence="12">Methyl-accepting chemotaxis sensory transducer</fullName>
    </submittedName>
</protein>
<evidence type="ECO:0000256" key="9">
    <source>
        <dbReference type="SAM" id="Phobius"/>
    </source>
</evidence>
<dbReference type="PROSITE" id="PS50111">
    <property type="entry name" value="CHEMOTAXIS_TRANSDUC_2"/>
    <property type="match status" value="1"/>
</dbReference>
<dbReference type="PANTHER" id="PTHR43531:SF14">
    <property type="entry name" value="METHYL-ACCEPTING CHEMOTAXIS PROTEIN I-RELATED"/>
    <property type="match status" value="1"/>
</dbReference>
<keyword evidence="5 9" id="KW-1133">Transmembrane helix</keyword>
<dbReference type="InterPro" id="IPR004090">
    <property type="entry name" value="Chemotax_Me-accpt_rcpt"/>
</dbReference>
<gene>
    <name evidence="12" type="ORF">Bxe_B2784</name>
</gene>
<feature type="domain" description="Methyl-accepting transducer" evidence="10">
    <location>
        <begin position="294"/>
        <end position="523"/>
    </location>
</feature>
<dbReference type="InterPro" id="IPR004089">
    <property type="entry name" value="MCPsignal_dom"/>
</dbReference>
<keyword evidence="13" id="KW-1185">Reference proteome</keyword>
<evidence type="ECO:0000256" key="7">
    <source>
        <dbReference type="ARBA" id="ARBA00029447"/>
    </source>
</evidence>
<evidence type="ECO:0000256" key="4">
    <source>
        <dbReference type="ARBA" id="ARBA00022692"/>
    </source>
</evidence>
<keyword evidence="6 9" id="KW-0472">Membrane</keyword>
<feature type="transmembrane region" description="Helical" evidence="9">
    <location>
        <begin position="36"/>
        <end position="53"/>
    </location>
</feature>
<feature type="domain" description="HAMP" evidence="11">
    <location>
        <begin position="248"/>
        <end position="289"/>
    </location>
</feature>
<keyword evidence="4 9" id="KW-0812">Transmembrane</keyword>
<dbReference type="KEGG" id="bxe:Bxe_B2784"/>
<dbReference type="SMART" id="SM00283">
    <property type="entry name" value="MA"/>
    <property type="match status" value="1"/>
</dbReference>